<organism evidence="3 4">
    <name type="scientific">Lacticaseibacillus manihotivorans DSM 13343 = JCM 12514</name>
    <dbReference type="NCBI Taxonomy" id="1423769"/>
    <lineage>
        <taxon>Bacteria</taxon>
        <taxon>Bacillati</taxon>
        <taxon>Bacillota</taxon>
        <taxon>Bacilli</taxon>
        <taxon>Lactobacillales</taxon>
        <taxon>Lactobacillaceae</taxon>
        <taxon>Lacticaseibacillus</taxon>
    </lineage>
</organism>
<dbReference type="Proteomes" id="UP000051790">
    <property type="component" value="Unassembled WGS sequence"/>
</dbReference>
<dbReference type="GO" id="GO:0004803">
    <property type="term" value="F:transposase activity"/>
    <property type="evidence" value="ECO:0007669"/>
    <property type="project" value="InterPro"/>
</dbReference>
<dbReference type="InterPro" id="IPR047650">
    <property type="entry name" value="Transpos_IS110"/>
</dbReference>
<dbReference type="GO" id="GO:0003677">
    <property type="term" value="F:DNA binding"/>
    <property type="evidence" value="ECO:0007669"/>
    <property type="project" value="InterPro"/>
</dbReference>
<dbReference type="OrthoDB" id="9790935at2"/>
<dbReference type="NCBIfam" id="NF033542">
    <property type="entry name" value="transpos_IS110"/>
    <property type="match status" value="1"/>
</dbReference>
<dbReference type="PATRIC" id="fig|1423769.4.peg.2427"/>
<dbReference type="EMBL" id="AZEU01000264">
    <property type="protein sequence ID" value="KRL41168.1"/>
    <property type="molecule type" value="Genomic_DNA"/>
</dbReference>
<proteinExistence type="predicted"/>
<reference evidence="3 4" key="1">
    <citation type="journal article" date="2015" name="Genome Announc.">
        <title>Expanding the biotechnology potential of lactobacilli through comparative genomics of 213 strains and associated genera.</title>
        <authorList>
            <person name="Sun Z."/>
            <person name="Harris H.M."/>
            <person name="McCann A."/>
            <person name="Guo C."/>
            <person name="Argimon S."/>
            <person name="Zhang W."/>
            <person name="Yang X."/>
            <person name="Jeffery I.B."/>
            <person name="Cooney J.C."/>
            <person name="Kagawa T.F."/>
            <person name="Liu W."/>
            <person name="Song Y."/>
            <person name="Salvetti E."/>
            <person name="Wrobel A."/>
            <person name="Rasinkangas P."/>
            <person name="Parkhill J."/>
            <person name="Rea M.C."/>
            <person name="O'Sullivan O."/>
            <person name="Ritari J."/>
            <person name="Douillard F.P."/>
            <person name="Paul Ross R."/>
            <person name="Yang R."/>
            <person name="Briner A.E."/>
            <person name="Felis G.E."/>
            <person name="de Vos W.M."/>
            <person name="Barrangou R."/>
            <person name="Klaenhammer T.R."/>
            <person name="Caufield P.W."/>
            <person name="Cui Y."/>
            <person name="Zhang H."/>
            <person name="O'Toole P.W."/>
        </authorList>
    </citation>
    <scope>NUCLEOTIDE SEQUENCE [LARGE SCALE GENOMIC DNA]</scope>
    <source>
        <strain evidence="3 4">DSM 13343</strain>
    </source>
</reference>
<comment type="caution">
    <text evidence="3">The sequence shown here is derived from an EMBL/GenBank/DDBJ whole genome shotgun (WGS) entry which is preliminary data.</text>
</comment>
<dbReference type="GO" id="GO:0006313">
    <property type="term" value="P:DNA transposition"/>
    <property type="evidence" value="ECO:0007669"/>
    <property type="project" value="InterPro"/>
</dbReference>
<dbReference type="AlphaFoldDB" id="A0A0R1Q9G5"/>
<feature type="domain" description="Transposase IS110-like N-terminal" evidence="1">
    <location>
        <begin position="6"/>
        <end position="155"/>
    </location>
</feature>
<dbReference type="PANTHER" id="PTHR33055">
    <property type="entry name" value="TRANSPOSASE FOR INSERTION SEQUENCE ELEMENT IS1111A"/>
    <property type="match status" value="1"/>
</dbReference>
<name>A0A0R1Q9G5_9LACO</name>
<evidence type="ECO:0000259" key="2">
    <source>
        <dbReference type="Pfam" id="PF02371"/>
    </source>
</evidence>
<evidence type="ECO:0000259" key="1">
    <source>
        <dbReference type="Pfam" id="PF01548"/>
    </source>
</evidence>
<dbReference type="InterPro" id="IPR003346">
    <property type="entry name" value="Transposase_20"/>
</dbReference>
<protein>
    <submittedName>
        <fullName evidence="3">Transposase</fullName>
    </submittedName>
</protein>
<dbReference type="RefSeq" id="WP_056964780.1">
    <property type="nucleotide sequence ID" value="NZ_AZEU01000264.1"/>
</dbReference>
<evidence type="ECO:0000313" key="3">
    <source>
        <dbReference type="EMBL" id="KRL41168.1"/>
    </source>
</evidence>
<evidence type="ECO:0000313" key="4">
    <source>
        <dbReference type="Proteomes" id="UP000051790"/>
    </source>
</evidence>
<sequence>MAIVFGIDVSKATSNVAVINDDTTVWQSKINNDWFGFQELLKHLQEYREPQIVFEATGVYSQRLRRFLDDHQYRYSQLNPLAAKKQLDGLRTRKTDKNDALHLAQTQLIFKRRLTYYQEPVYRDLMNLSRFYQEVNSDLVREKNRLHRSVQLTFPELEQLLSKPTGKMYWTIVQLYPHADCLNEQTPEDVYEQISSVVSHHGKAALKAIATKLLNLAKASYPAESIDSPMLEQTRYHAKQVTEREAHKDQIINQMVQLAKGLPEFEILMSIPGFAEKTVVRLIGELGDIRRFGSSNKLNAFVGIDLRHYESGNYIASDQISKRGNHIARAVLYRAITNISSAAKTKPNHINDFYQKRKKQLPVVNGKTVGSKKVAVAAMSRLLRTIYHLVTTSQLYQYGVQRQPI</sequence>
<accession>A0A0R1Q9G5</accession>
<dbReference type="InterPro" id="IPR002525">
    <property type="entry name" value="Transp_IS110-like_N"/>
</dbReference>
<keyword evidence="4" id="KW-1185">Reference proteome</keyword>
<feature type="domain" description="Transposase IS116/IS110/IS902 C-terminal" evidence="2">
    <location>
        <begin position="266"/>
        <end position="342"/>
    </location>
</feature>
<gene>
    <name evidence="3" type="ORF">FD01_GL002249</name>
</gene>
<dbReference type="PANTHER" id="PTHR33055:SF13">
    <property type="entry name" value="TRANSPOSASE"/>
    <property type="match status" value="1"/>
</dbReference>
<dbReference type="Pfam" id="PF02371">
    <property type="entry name" value="Transposase_20"/>
    <property type="match status" value="1"/>
</dbReference>
<dbReference type="Pfam" id="PF01548">
    <property type="entry name" value="DEDD_Tnp_IS110"/>
    <property type="match status" value="1"/>
</dbReference>